<dbReference type="GO" id="GO:0008237">
    <property type="term" value="F:metallopeptidase activity"/>
    <property type="evidence" value="ECO:0007669"/>
    <property type="project" value="InterPro"/>
</dbReference>
<feature type="chain" id="PRO_5009875265" evidence="2">
    <location>
        <begin position="24"/>
        <end position="486"/>
    </location>
</feature>
<organism evidence="3 4">
    <name type="scientific">Phialocephala subalpina</name>
    <dbReference type="NCBI Taxonomy" id="576137"/>
    <lineage>
        <taxon>Eukaryota</taxon>
        <taxon>Fungi</taxon>
        <taxon>Dikarya</taxon>
        <taxon>Ascomycota</taxon>
        <taxon>Pezizomycotina</taxon>
        <taxon>Leotiomycetes</taxon>
        <taxon>Helotiales</taxon>
        <taxon>Mollisiaceae</taxon>
        <taxon>Phialocephala</taxon>
        <taxon>Phialocephala fortinii species complex</taxon>
    </lineage>
</organism>
<dbReference type="Proteomes" id="UP000184330">
    <property type="component" value="Unassembled WGS sequence"/>
</dbReference>
<sequence>MIQNMLFFFPTLVVIFLTTYVHAQTTTSSAPEATGNWANKYLYYCDDPEKKIEGLAWNDHYRIAQVATNWQPNGIRQPAMDLYMGKDSATDPWASAIRYALDGQVYIHHWWAPRKTQPLVIYCNERLPDGTAGSPMDGKINCGPTTYAYSWRINGWFDYTYNTVFCPRFWQERQLLDTIISNANGGHADGTIANVLVNSYGSTYFHGMNHHGPLVNETKFVYYENAGFQETYTPRAVANLARYFGCAGGPFLPGGESYLFWVSSMYNRKEKNVSIPDILAFFQEKFKQGSPATPKLAAGDIANISSIYPSNTTGDVPYGDLDVATADLSFLPYDPRVDWTLNITSDNWPIDYTSTNGTVTGVPPPGERGVPACASIVASDLGSGALCSADYCNCRRVVVPLITITISRTGSIGCVYTTQPSSAQCPPQTTALTTGVSPSSTTSKAPATSTVASNAGVCIDCPVAGATTEQAAEYPSDHPTFYYVDK</sequence>
<accession>A0A1L7XEW6</accession>
<evidence type="ECO:0000256" key="2">
    <source>
        <dbReference type="SAM" id="SignalP"/>
    </source>
</evidence>
<reference evidence="3 4" key="1">
    <citation type="submission" date="2016-03" db="EMBL/GenBank/DDBJ databases">
        <authorList>
            <person name="Ploux O."/>
        </authorList>
    </citation>
    <scope>NUCLEOTIDE SEQUENCE [LARGE SCALE GENOMIC DNA]</scope>
    <source>
        <strain evidence="3 4">UAMH 11012</strain>
    </source>
</reference>
<name>A0A1L7XEW6_9HELO</name>
<evidence type="ECO:0000313" key="3">
    <source>
        <dbReference type="EMBL" id="CZR63585.1"/>
    </source>
</evidence>
<feature type="compositionally biased region" description="Low complexity" evidence="1">
    <location>
        <begin position="436"/>
        <end position="447"/>
    </location>
</feature>
<feature type="signal peptide" evidence="2">
    <location>
        <begin position="1"/>
        <end position="23"/>
    </location>
</feature>
<evidence type="ECO:0000313" key="4">
    <source>
        <dbReference type="Proteomes" id="UP000184330"/>
    </source>
</evidence>
<proteinExistence type="predicted"/>
<feature type="region of interest" description="Disordered" evidence="1">
    <location>
        <begin position="427"/>
        <end position="447"/>
    </location>
</feature>
<dbReference type="OrthoDB" id="5338725at2759"/>
<keyword evidence="2" id="KW-0732">Signal</keyword>
<evidence type="ECO:0000256" key="1">
    <source>
        <dbReference type="SAM" id="MobiDB-lite"/>
    </source>
</evidence>
<protein>
    <submittedName>
        <fullName evidence="3">Uncharacterized protein</fullName>
    </submittedName>
</protein>
<dbReference type="AlphaFoldDB" id="A0A1L7XEW6"/>
<dbReference type="EMBL" id="FJOG01000024">
    <property type="protein sequence ID" value="CZR63585.1"/>
    <property type="molecule type" value="Genomic_DNA"/>
</dbReference>
<dbReference type="Gene3D" id="3.40.390.10">
    <property type="entry name" value="Collagenase (Catalytic Domain)"/>
    <property type="match status" value="1"/>
</dbReference>
<keyword evidence="4" id="KW-1185">Reference proteome</keyword>
<dbReference type="InterPro" id="IPR024079">
    <property type="entry name" value="MetalloPept_cat_dom_sf"/>
</dbReference>
<gene>
    <name evidence="3" type="ORF">PAC_13482</name>
</gene>